<feature type="domain" description="ChrR-like cupin" evidence="1">
    <location>
        <begin position="31"/>
        <end position="115"/>
    </location>
</feature>
<reference evidence="2 3" key="1">
    <citation type="journal article" date="2019" name="Genome Biol. Evol.">
        <title>Day and night: Metabolic profiles and evolutionary relationships of six axenic non-marine cyanobacteria.</title>
        <authorList>
            <person name="Will S.E."/>
            <person name="Henke P."/>
            <person name="Boedeker C."/>
            <person name="Huang S."/>
            <person name="Brinkmann H."/>
            <person name="Rohde M."/>
            <person name="Jarek M."/>
            <person name="Friedl T."/>
            <person name="Seufert S."/>
            <person name="Schumacher M."/>
            <person name="Overmann J."/>
            <person name="Neumann-Schaal M."/>
            <person name="Petersen J."/>
        </authorList>
    </citation>
    <scope>NUCLEOTIDE SEQUENCE [LARGE SCALE GENOMIC DNA]</scope>
    <source>
        <strain evidence="2 3">SAG 39.79</strain>
    </source>
</reference>
<dbReference type="Proteomes" id="UP000282574">
    <property type="component" value="Unassembled WGS sequence"/>
</dbReference>
<name>A0AB37UCY8_9CYAN</name>
<organism evidence="2 3">
    <name type="scientific">Chroococcidiopsis cubana SAG 39.79</name>
    <dbReference type="NCBI Taxonomy" id="388085"/>
    <lineage>
        <taxon>Bacteria</taxon>
        <taxon>Bacillati</taxon>
        <taxon>Cyanobacteriota</taxon>
        <taxon>Cyanophyceae</taxon>
        <taxon>Chroococcidiopsidales</taxon>
        <taxon>Chroococcidiopsidaceae</taxon>
        <taxon>Chroococcidiopsis</taxon>
    </lineage>
</organism>
<proteinExistence type="predicted"/>
<dbReference type="CDD" id="cd20302">
    <property type="entry name" value="cupin_DAD"/>
    <property type="match status" value="1"/>
</dbReference>
<comment type="caution">
    <text evidence="2">The sequence shown here is derived from an EMBL/GenBank/DDBJ whole genome shotgun (WGS) entry which is preliminary data.</text>
</comment>
<dbReference type="InterPro" id="IPR014710">
    <property type="entry name" value="RmlC-like_jellyroll"/>
</dbReference>
<evidence type="ECO:0000313" key="3">
    <source>
        <dbReference type="Proteomes" id="UP000282574"/>
    </source>
</evidence>
<dbReference type="Pfam" id="PF12973">
    <property type="entry name" value="Cupin_7"/>
    <property type="match status" value="1"/>
</dbReference>
<keyword evidence="3" id="KW-1185">Reference proteome</keyword>
<dbReference type="SUPFAM" id="SSF51182">
    <property type="entry name" value="RmlC-like cupins"/>
    <property type="match status" value="1"/>
</dbReference>
<sequence>MPITAFNSFTDGLDPNRRSREHFITNTNLEDDRLWVPYADGVWFQPCWFNVTSGGFSVVLKGLPGAMLGTHYHMGTAHAYTMRGHWRYLEHDWVAKPGTFIYEPAGEAHTLVITEDSPEPAIILVIVEGGLIYLNKSVDGGFAAYEDGFTALELTRKYYREAGLDVRQLDLLVR</sequence>
<dbReference type="RefSeq" id="WP_106170232.1">
    <property type="nucleotide sequence ID" value="NZ_JAVKZF010000001.1"/>
</dbReference>
<accession>A0AB37UCY8</accession>
<dbReference type="InterPro" id="IPR011051">
    <property type="entry name" value="RmlC_Cupin_sf"/>
</dbReference>
<dbReference type="Gene3D" id="2.60.120.10">
    <property type="entry name" value="Jelly Rolls"/>
    <property type="match status" value="1"/>
</dbReference>
<protein>
    <submittedName>
        <fullName evidence="2">Cupin</fullName>
    </submittedName>
</protein>
<evidence type="ECO:0000259" key="1">
    <source>
        <dbReference type="Pfam" id="PF12973"/>
    </source>
</evidence>
<dbReference type="EMBL" id="RSCK01000076">
    <property type="protein sequence ID" value="RUT05408.1"/>
    <property type="molecule type" value="Genomic_DNA"/>
</dbReference>
<dbReference type="AlphaFoldDB" id="A0AB37UCY8"/>
<evidence type="ECO:0000313" key="2">
    <source>
        <dbReference type="EMBL" id="RUT05408.1"/>
    </source>
</evidence>
<gene>
    <name evidence="2" type="ORF">DSM107010_54860</name>
</gene>
<dbReference type="InterPro" id="IPR025979">
    <property type="entry name" value="ChrR-like_cupin_dom"/>
</dbReference>